<evidence type="ECO:0000313" key="6">
    <source>
        <dbReference type="EMBL" id="KGO06234.1"/>
    </source>
</evidence>
<dbReference type="InterPro" id="IPR011990">
    <property type="entry name" value="TPR-like_helical_dom_sf"/>
</dbReference>
<organism evidence="6 7">
    <name type="scientific">Dokdonia donghaensis DSW-1</name>
    <dbReference type="NCBI Taxonomy" id="1300343"/>
    <lineage>
        <taxon>Bacteria</taxon>
        <taxon>Pseudomonadati</taxon>
        <taxon>Bacteroidota</taxon>
        <taxon>Flavobacteriia</taxon>
        <taxon>Flavobacteriales</taxon>
        <taxon>Flavobacteriaceae</taxon>
        <taxon>Dokdonia</taxon>
    </lineage>
</organism>
<dbReference type="RefSeq" id="WP_035325237.1">
    <property type="nucleotide sequence ID" value="NZ_CP015125.1"/>
</dbReference>
<dbReference type="EMBL" id="JSAQ01000001">
    <property type="protein sequence ID" value="KGO06234.1"/>
    <property type="molecule type" value="Genomic_DNA"/>
</dbReference>
<evidence type="ECO:0000259" key="5">
    <source>
        <dbReference type="Pfam" id="PF13525"/>
    </source>
</evidence>
<dbReference type="PATRIC" id="fig|1300343.5.peg.2790"/>
<dbReference type="Pfam" id="PF13525">
    <property type="entry name" value="YfiO"/>
    <property type="match status" value="2"/>
</dbReference>
<dbReference type="AlphaFoldDB" id="A0A0A2GSE9"/>
<keyword evidence="1 4" id="KW-0732">Signal</keyword>
<keyword evidence="7" id="KW-1185">Reference proteome</keyword>
<sequence>MKNIFFLLVAVVLLGSCSAYQDVLKNDDIKAKYTFADSLYSQGKYKKALKLWEQIVPLYRGRPQAERVSYLYANTFYELGDYYQGGYQFERFVKSFPQSEKREEAAYKSAESYYNRSPRFNLDQGDTYIAMGKLQDFINQYPDSERLDDANAKVQELNQKIELKAYEIAKGYNKIGESRVTFPNAIKAFDNFLLDFPGSKYREDALYWKFNSAYQLALGSVRRRKAERLEDAKEAYNALEKYFPGGKYSEQAAEEVAAINEALLAMETLN</sequence>
<evidence type="ECO:0000256" key="2">
    <source>
        <dbReference type="ARBA" id="ARBA00023136"/>
    </source>
</evidence>
<keyword evidence="6" id="KW-0449">Lipoprotein</keyword>
<keyword evidence="2" id="KW-0472">Membrane</keyword>
<feature type="domain" description="Outer membrane lipoprotein BamD-like" evidence="5">
    <location>
        <begin position="29"/>
        <end position="175"/>
    </location>
</feature>
<dbReference type="Gene3D" id="1.25.40.10">
    <property type="entry name" value="Tetratricopeptide repeat domain"/>
    <property type="match status" value="1"/>
</dbReference>
<name>A0A0A2GSE9_9FLAO</name>
<reference evidence="6 7" key="1">
    <citation type="submission" date="2014-10" db="EMBL/GenBank/DDBJ databases">
        <title>Draft genome sequence of the proteorhodopsin-containing marine bacterium Dokdonia donghaensis.</title>
        <authorList>
            <person name="Gomez-Consarnau L."/>
            <person name="Gonzalez J.M."/>
            <person name="Riedel T."/>
            <person name="Jaenicke S."/>
            <person name="Wagner-Doebler I."/>
            <person name="Fuhrman J.A."/>
        </authorList>
    </citation>
    <scope>NUCLEOTIDE SEQUENCE [LARGE SCALE GENOMIC DNA]</scope>
    <source>
        <strain evidence="6 7">DSW-1</strain>
    </source>
</reference>
<dbReference type="OrthoDB" id="9770761at2"/>
<evidence type="ECO:0000256" key="4">
    <source>
        <dbReference type="SAM" id="SignalP"/>
    </source>
</evidence>
<protein>
    <submittedName>
        <fullName evidence="6">Lipoprotein</fullName>
    </submittedName>
</protein>
<accession>A0A0A2GSE9</accession>
<evidence type="ECO:0000313" key="7">
    <source>
        <dbReference type="Proteomes" id="UP000030140"/>
    </source>
</evidence>
<dbReference type="NCBIfam" id="TIGR03302">
    <property type="entry name" value="OM_YfiO"/>
    <property type="match status" value="1"/>
</dbReference>
<gene>
    <name evidence="6" type="ORF">NV36_04885</name>
</gene>
<evidence type="ECO:0000256" key="1">
    <source>
        <dbReference type="ARBA" id="ARBA00022729"/>
    </source>
</evidence>
<keyword evidence="3" id="KW-0998">Cell outer membrane</keyword>
<dbReference type="Proteomes" id="UP000030140">
    <property type="component" value="Unassembled WGS sequence"/>
</dbReference>
<feature type="chain" id="PRO_5001987752" evidence="4">
    <location>
        <begin position="22"/>
        <end position="270"/>
    </location>
</feature>
<dbReference type="SUPFAM" id="SSF48452">
    <property type="entry name" value="TPR-like"/>
    <property type="match status" value="2"/>
</dbReference>
<proteinExistence type="predicted"/>
<comment type="caution">
    <text evidence="6">The sequence shown here is derived from an EMBL/GenBank/DDBJ whole genome shotgun (WGS) entry which is preliminary data.</text>
</comment>
<feature type="domain" description="Outer membrane lipoprotein BamD-like" evidence="5">
    <location>
        <begin position="182"/>
        <end position="267"/>
    </location>
</feature>
<dbReference type="KEGG" id="ddo:I597_2749"/>
<dbReference type="PROSITE" id="PS51257">
    <property type="entry name" value="PROKAR_LIPOPROTEIN"/>
    <property type="match status" value="1"/>
</dbReference>
<dbReference type="InterPro" id="IPR039565">
    <property type="entry name" value="BamD-like"/>
</dbReference>
<dbReference type="InterPro" id="IPR017689">
    <property type="entry name" value="BamD"/>
</dbReference>
<feature type="signal peptide" evidence="4">
    <location>
        <begin position="1"/>
        <end position="21"/>
    </location>
</feature>
<evidence type="ECO:0000256" key="3">
    <source>
        <dbReference type="ARBA" id="ARBA00023237"/>
    </source>
</evidence>